<evidence type="ECO:0000256" key="6">
    <source>
        <dbReference type="SAM" id="Coils"/>
    </source>
</evidence>
<dbReference type="GO" id="GO:0043124">
    <property type="term" value="P:negative regulation of canonical NF-kappaB signal transduction"/>
    <property type="evidence" value="ECO:0007669"/>
    <property type="project" value="InterPro"/>
</dbReference>
<dbReference type="Proteomes" id="UP000053424">
    <property type="component" value="Unassembled WGS sequence"/>
</dbReference>
<keyword evidence="9" id="KW-1185">Reference proteome</keyword>
<dbReference type="PANTHER" id="PTHR15263:SF1">
    <property type="entry name" value="NF-KAPPA-B INHIBITOR-LIKE PROTEIN 1"/>
    <property type="match status" value="1"/>
</dbReference>
<reference evidence="8 9" key="1">
    <citation type="submission" date="2014-04" db="EMBL/GenBank/DDBJ databases">
        <authorList>
            <consortium name="DOE Joint Genome Institute"/>
            <person name="Kuo A."/>
            <person name="Gay G."/>
            <person name="Dore J."/>
            <person name="Kohler A."/>
            <person name="Nagy L.G."/>
            <person name="Floudas D."/>
            <person name="Copeland A."/>
            <person name="Barry K.W."/>
            <person name="Cichocki N."/>
            <person name="Veneault-Fourrey C."/>
            <person name="LaButti K."/>
            <person name="Lindquist E.A."/>
            <person name="Lipzen A."/>
            <person name="Lundell T."/>
            <person name="Morin E."/>
            <person name="Murat C."/>
            <person name="Sun H."/>
            <person name="Tunlid A."/>
            <person name="Henrissat B."/>
            <person name="Grigoriev I.V."/>
            <person name="Hibbett D.S."/>
            <person name="Martin F."/>
            <person name="Nordberg H.P."/>
            <person name="Cantor M.N."/>
            <person name="Hua S.X."/>
        </authorList>
    </citation>
    <scope>NUCLEOTIDE SEQUENCE [LARGE SCALE GENOMIC DNA]</scope>
    <source>
        <strain evidence="9">h7</strain>
    </source>
</reference>
<dbReference type="AlphaFoldDB" id="A0A0C2YGF1"/>
<accession>A0A0C2YGF1</accession>
<protein>
    <submittedName>
        <fullName evidence="8">Uncharacterized protein</fullName>
    </submittedName>
</protein>
<sequence length="283" mass="33517">MTHIHRSQSTSAPNSRRPRPPHHSHSHPAGDADAPWRHVVQTYTWVTDDELMKGRKSGQKTENWVKEQQHYYNPKAGTYSSPPARPAKVRREDWEETIHVYGVEADLWIQQEERARRVAHEREKARLRIHNELRRIEARFQQKREDEKKEREEARRKAAAELREKEARDRAKLEKLILKAWANYESRWSSLASSKEELDFKRIPWTVIVPPRNTADITRDAIVAFLFSNLHSQTQTRKERIRAAQLRWHPDRFRRFLGRVPENDKAAVEEGVGIIARCLNELR</sequence>
<keyword evidence="6" id="KW-0175">Coiled coil</keyword>
<evidence type="ECO:0000256" key="5">
    <source>
        <dbReference type="ARBA" id="ARBA00023242"/>
    </source>
</evidence>
<feature type="coiled-coil region" evidence="6">
    <location>
        <begin position="130"/>
        <end position="179"/>
    </location>
</feature>
<evidence type="ECO:0000313" key="8">
    <source>
        <dbReference type="EMBL" id="KIM40172.1"/>
    </source>
</evidence>
<dbReference type="InterPro" id="IPR038753">
    <property type="entry name" value="NFKBIL1"/>
</dbReference>
<evidence type="ECO:0000256" key="7">
    <source>
        <dbReference type="SAM" id="MobiDB-lite"/>
    </source>
</evidence>
<dbReference type="PANTHER" id="PTHR15263">
    <property type="entry name" value="I-KAPPA-B-LIKE PROTEIN IKBL"/>
    <property type="match status" value="1"/>
</dbReference>
<evidence type="ECO:0000256" key="2">
    <source>
        <dbReference type="ARBA" id="ARBA00022553"/>
    </source>
</evidence>
<name>A0A0C2YGF1_HEBCY</name>
<evidence type="ECO:0000256" key="4">
    <source>
        <dbReference type="ARBA" id="ARBA00023043"/>
    </source>
</evidence>
<dbReference type="HOGENOM" id="CLU_074404_0_0_1"/>
<evidence type="ECO:0000256" key="3">
    <source>
        <dbReference type="ARBA" id="ARBA00022737"/>
    </source>
</evidence>
<keyword evidence="5" id="KW-0539">Nucleus</keyword>
<gene>
    <name evidence="8" type="ORF">M413DRAFT_446335</name>
</gene>
<dbReference type="EMBL" id="KN831783">
    <property type="protein sequence ID" value="KIM40172.1"/>
    <property type="molecule type" value="Genomic_DNA"/>
</dbReference>
<comment type="subcellular location">
    <subcellularLocation>
        <location evidence="1">Nucleus</location>
    </subcellularLocation>
</comment>
<evidence type="ECO:0000256" key="1">
    <source>
        <dbReference type="ARBA" id="ARBA00004123"/>
    </source>
</evidence>
<feature type="region of interest" description="Disordered" evidence="7">
    <location>
        <begin position="1"/>
        <end position="37"/>
    </location>
</feature>
<reference evidence="9" key="2">
    <citation type="submission" date="2015-01" db="EMBL/GenBank/DDBJ databases">
        <title>Evolutionary Origins and Diversification of the Mycorrhizal Mutualists.</title>
        <authorList>
            <consortium name="DOE Joint Genome Institute"/>
            <consortium name="Mycorrhizal Genomics Consortium"/>
            <person name="Kohler A."/>
            <person name="Kuo A."/>
            <person name="Nagy L.G."/>
            <person name="Floudas D."/>
            <person name="Copeland A."/>
            <person name="Barry K.W."/>
            <person name="Cichocki N."/>
            <person name="Veneault-Fourrey C."/>
            <person name="LaButti K."/>
            <person name="Lindquist E.A."/>
            <person name="Lipzen A."/>
            <person name="Lundell T."/>
            <person name="Morin E."/>
            <person name="Murat C."/>
            <person name="Riley R."/>
            <person name="Ohm R."/>
            <person name="Sun H."/>
            <person name="Tunlid A."/>
            <person name="Henrissat B."/>
            <person name="Grigoriev I.V."/>
            <person name="Hibbett D.S."/>
            <person name="Martin F."/>
        </authorList>
    </citation>
    <scope>NUCLEOTIDE SEQUENCE [LARGE SCALE GENOMIC DNA]</scope>
    <source>
        <strain evidence="9">h7</strain>
    </source>
</reference>
<dbReference type="STRING" id="686832.A0A0C2YGF1"/>
<organism evidence="8 9">
    <name type="scientific">Hebeloma cylindrosporum</name>
    <dbReference type="NCBI Taxonomy" id="76867"/>
    <lineage>
        <taxon>Eukaryota</taxon>
        <taxon>Fungi</taxon>
        <taxon>Dikarya</taxon>
        <taxon>Basidiomycota</taxon>
        <taxon>Agaricomycotina</taxon>
        <taxon>Agaricomycetes</taxon>
        <taxon>Agaricomycetidae</taxon>
        <taxon>Agaricales</taxon>
        <taxon>Agaricineae</taxon>
        <taxon>Hymenogastraceae</taxon>
        <taxon>Hebeloma</taxon>
    </lineage>
</organism>
<dbReference type="GO" id="GO:0005634">
    <property type="term" value="C:nucleus"/>
    <property type="evidence" value="ECO:0007669"/>
    <property type="project" value="UniProtKB-SubCell"/>
</dbReference>
<keyword evidence="3" id="KW-0677">Repeat</keyword>
<evidence type="ECO:0000313" key="9">
    <source>
        <dbReference type="Proteomes" id="UP000053424"/>
    </source>
</evidence>
<keyword evidence="4" id="KW-0040">ANK repeat</keyword>
<feature type="compositionally biased region" description="Basic residues" evidence="7">
    <location>
        <begin position="16"/>
        <end position="26"/>
    </location>
</feature>
<proteinExistence type="predicted"/>
<keyword evidence="2" id="KW-0597">Phosphoprotein</keyword>
<dbReference type="OrthoDB" id="412109at2759"/>